<sequence>MLRVQVKWIASRVTVLWQGNVRAGSFSWPQVDRSVFVGDEGATVPFPNPQKMWLVVSVEEAGKRIFGGRSLVSQWWSDK</sequence>
<dbReference type="Proteomes" id="UP000886998">
    <property type="component" value="Unassembled WGS sequence"/>
</dbReference>
<gene>
    <name evidence="1" type="ORF">TNIN_408741</name>
</gene>
<dbReference type="EMBL" id="BMAV01001494">
    <property type="protein sequence ID" value="GFY39678.1"/>
    <property type="molecule type" value="Genomic_DNA"/>
</dbReference>
<dbReference type="OrthoDB" id="10545945at2759"/>
<comment type="caution">
    <text evidence="1">The sequence shown here is derived from an EMBL/GenBank/DDBJ whole genome shotgun (WGS) entry which is preliminary data.</text>
</comment>
<accession>A0A8X7BQJ9</accession>
<name>A0A8X7BQJ9_9ARAC</name>
<evidence type="ECO:0000313" key="1">
    <source>
        <dbReference type="EMBL" id="GFY39678.1"/>
    </source>
</evidence>
<reference evidence="1" key="1">
    <citation type="submission" date="2020-08" db="EMBL/GenBank/DDBJ databases">
        <title>Multicomponent nature underlies the extraordinary mechanical properties of spider dragline silk.</title>
        <authorList>
            <person name="Kono N."/>
            <person name="Nakamura H."/>
            <person name="Mori M."/>
            <person name="Yoshida Y."/>
            <person name="Ohtoshi R."/>
            <person name="Malay A.D."/>
            <person name="Moran D.A.P."/>
            <person name="Tomita M."/>
            <person name="Numata K."/>
            <person name="Arakawa K."/>
        </authorList>
    </citation>
    <scope>NUCLEOTIDE SEQUENCE</scope>
</reference>
<evidence type="ECO:0000313" key="2">
    <source>
        <dbReference type="Proteomes" id="UP000886998"/>
    </source>
</evidence>
<proteinExistence type="predicted"/>
<keyword evidence="2" id="KW-1185">Reference proteome</keyword>
<protein>
    <submittedName>
        <fullName evidence="1">Uncharacterized protein</fullName>
    </submittedName>
</protein>
<organism evidence="1 2">
    <name type="scientific">Trichonephila inaurata madagascariensis</name>
    <dbReference type="NCBI Taxonomy" id="2747483"/>
    <lineage>
        <taxon>Eukaryota</taxon>
        <taxon>Metazoa</taxon>
        <taxon>Ecdysozoa</taxon>
        <taxon>Arthropoda</taxon>
        <taxon>Chelicerata</taxon>
        <taxon>Arachnida</taxon>
        <taxon>Araneae</taxon>
        <taxon>Araneomorphae</taxon>
        <taxon>Entelegynae</taxon>
        <taxon>Araneoidea</taxon>
        <taxon>Nephilidae</taxon>
        <taxon>Trichonephila</taxon>
        <taxon>Trichonephila inaurata</taxon>
    </lineage>
</organism>
<dbReference type="AlphaFoldDB" id="A0A8X7BQJ9"/>